<dbReference type="Proteomes" id="UP001607157">
    <property type="component" value="Unassembled WGS sequence"/>
</dbReference>
<sequence>MAEDRAKSSKPRHTEAGPEIAPHGREKMMEEHRGRREDEPAAAAMETDAESGGASAISHLPKGEAPRDPAKQYEGATAPDQSGAAVTGGWLGWTIAALLLLAVAYAAMQF</sequence>
<protein>
    <submittedName>
        <fullName evidence="3">Uncharacterized protein</fullName>
    </submittedName>
</protein>
<evidence type="ECO:0000256" key="2">
    <source>
        <dbReference type="SAM" id="Phobius"/>
    </source>
</evidence>
<name>A0ABW7I929_9RHOB</name>
<keyword evidence="4" id="KW-1185">Reference proteome</keyword>
<reference evidence="3 4" key="1">
    <citation type="submission" date="2024-10" db="EMBL/GenBank/DDBJ databases">
        <authorList>
            <person name="Yang X.-N."/>
        </authorList>
    </citation>
    <scope>NUCLEOTIDE SEQUENCE [LARGE SCALE GENOMIC DNA]</scope>
    <source>
        <strain evidence="3 4">CAU 1059</strain>
    </source>
</reference>
<proteinExistence type="predicted"/>
<feature type="compositionally biased region" description="Basic and acidic residues" evidence="1">
    <location>
        <begin position="1"/>
        <end position="39"/>
    </location>
</feature>
<gene>
    <name evidence="3" type="ORF">ACGRVM_12335</name>
</gene>
<accession>A0ABW7I929</accession>
<keyword evidence="2" id="KW-0472">Membrane</keyword>
<dbReference type="EMBL" id="JBIHMM010000003">
    <property type="protein sequence ID" value="MFH0254684.1"/>
    <property type="molecule type" value="Genomic_DNA"/>
</dbReference>
<evidence type="ECO:0000313" key="3">
    <source>
        <dbReference type="EMBL" id="MFH0254684.1"/>
    </source>
</evidence>
<feature type="compositionally biased region" description="Basic and acidic residues" evidence="1">
    <location>
        <begin position="61"/>
        <end position="71"/>
    </location>
</feature>
<evidence type="ECO:0000256" key="1">
    <source>
        <dbReference type="SAM" id="MobiDB-lite"/>
    </source>
</evidence>
<keyword evidence="2" id="KW-1133">Transmembrane helix</keyword>
<feature type="region of interest" description="Disordered" evidence="1">
    <location>
        <begin position="1"/>
        <end position="85"/>
    </location>
</feature>
<feature type="transmembrane region" description="Helical" evidence="2">
    <location>
        <begin position="90"/>
        <end position="108"/>
    </location>
</feature>
<dbReference type="RefSeq" id="WP_377172070.1">
    <property type="nucleotide sequence ID" value="NZ_JBHTJC010000003.1"/>
</dbReference>
<keyword evidence="2" id="KW-0812">Transmembrane</keyword>
<organism evidence="3 4">
    <name type="scientific">Roseovarius aquimarinus</name>
    <dbReference type="NCBI Taxonomy" id="1229156"/>
    <lineage>
        <taxon>Bacteria</taxon>
        <taxon>Pseudomonadati</taxon>
        <taxon>Pseudomonadota</taxon>
        <taxon>Alphaproteobacteria</taxon>
        <taxon>Rhodobacterales</taxon>
        <taxon>Roseobacteraceae</taxon>
        <taxon>Roseovarius</taxon>
    </lineage>
</organism>
<comment type="caution">
    <text evidence="3">The sequence shown here is derived from an EMBL/GenBank/DDBJ whole genome shotgun (WGS) entry which is preliminary data.</text>
</comment>
<evidence type="ECO:0000313" key="4">
    <source>
        <dbReference type="Proteomes" id="UP001607157"/>
    </source>
</evidence>